<comment type="caution">
    <text evidence="1">The sequence shown here is derived from an EMBL/GenBank/DDBJ whole genome shotgun (WGS) entry which is preliminary data.</text>
</comment>
<reference evidence="1" key="1">
    <citation type="journal article" date="2020" name="New Phytol.">
        <title>Comparative genomics reveals dynamic genome evolution in host specialist ectomycorrhizal fungi.</title>
        <authorList>
            <person name="Lofgren L.A."/>
            <person name="Nguyen N.H."/>
            <person name="Vilgalys R."/>
            <person name="Ruytinx J."/>
            <person name="Liao H.L."/>
            <person name="Branco S."/>
            <person name="Kuo A."/>
            <person name="LaButti K."/>
            <person name="Lipzen A."/>
            <person name="Andreopoulos W."/>
            <person name="Pangilinan J."/>
            <person name="Riley R."/>
            <person name="Hundley H."/>
            <person name="Na H."/>
            <person name="Barry K."/>
            <person name="Grigoriev I.V."/>
            <person name="Stajich J.E."/>
            <person name="Kennedy P.G."/>
        </authorList>
    </citation>
    <scope>NUCLEOTIDE SEQUENCE</scope>
    <source>
        <strain evidence="1">DOB743</strain>
    </source>
</reference>
<evidence type="ECO:0000313" key="2">
    <source>
        <dbReference type="Proteomes" id="UP000714275"/>
    </source>
</evidence>
<protein>
    <submittedName>
        <fullName evidence="1">Uncharacterized protein</fullName>
    </submittedName>
</protein>
<keyword evidence="2" id="KW-1185">Reference proteome</keyword>
<dbReference type="OrthoDB" id="2932645at2759"/>
<dbReference type="AlphaFoldDB" id="A0A9P7A621"/>
<organism evidence="1 2">
    <name type="scientific">Suillus placidus</name>
    <dbReference type="NCBI Taxonomy" id="48579"/>
    <lineage>
        <taxon>Eukaryota</taxon>
        <taxon>Fungi</taxon>
        <taxon>Dikarya</taxon>
        <taxon>Basidiomycota</taxon>
        <taxon>Agaricomycotina</taxon>
        <taxon>Agaricomycetes</taxon>
        <taxon>Agaricomycetidae</taxon>
        <taxon>Boletales</taxon>
        <taxon>Suillineae</taxon>
        <taxon>Suillaceae</taxon>
        <taxon>Suillus</taxon>
    </lineage>
</organism>
<name>A0A9P7A621_9AGAM</name>
<dbReference type="EMBL" id="JABBWD010000003">
    <property type="protein sequence ID" value="KAG1782382.1"/>
    <property type="molecule type" value="Genomic_DNA"/>
</dbReference>
<evidence type="ECO:0000313" key="1">
    <source>
        <dbReference type="EMBL" id="KAG1782382.1"/>
    </source>
</evidence>
<gene>
    <name evidence="1" type="ORF">EV702DRAFT_1064015</name>
</gene>
<proteinExistence type="predicted"/>
<sequence>MSANQFKGPYDPSTMAESYAQWEQSLEIEIQRTFDTVNHDVLDGYMARDLARLKDPQVDPDFLCTWTGILWDRTTLSRTAIETQRAPTGFNFLIKTCLKYNLVEVMILITSRYGTFRLGMKNGHALASYCGLAVLVDLLHVGTDAERKSIAEEMMDHNIVDLCFKNIDSWLCAHRRLAASTIRSLAGLIGDRIPADMVADIIAKLCVFVLQGPRIFVEQFYAPETKWQGGIIVLRGQNASEAEVAKCALRYSGLAHDDALWAAQGLVCTYPMLPTKFRLEILKKRPEIVDLLFDCAITPRPAWYPERQGDAVACEILALLFQWPPYVVPGVSSPLDGSSRTQEWKALSQALKMLTERREWSEKLIEVWMSVEEEDWRHVESLFNNVKNYGAKTLLGKRTFQLAFELRGIKRITVLRLITTLTHAADSCGITNAELESLLRVAYAASQKIKQADSENEEDHLMYAERTQDLFALQVGDSHAAPQVDSPLQIAEEVVMGPTALARLLALLAQRGILDSIQALKKAPNGLSTATSLDQVQMITHPEIIRKFLLIAFRRVESRTESGRKVTQSNPCYARMQFMSSAELAASLVSFDRYTRGKYAEEIKGVRKQLVVALGNASEMAIRTGQSQIALSLALGAITSAENIPETEGLDEAITAKNIRRADQARAVLRQG</sequence>
<accession>A0A9P7A621</accession>
<dbReference type="Proteomes" id="UP000714275">
    <property type="component" value="Unassembled WGS sequence"/>
</dbReference>